<evidence type="ECO:0000313" key="2">
    <source>
        <dbReference type="EMBL" id="CAG9790589.1"/>
    </source>
</evidence>
<dbReference type="AlphaFoldDB" id="A0A9N9R6L5"/>
<dbReference type="Proteomes" id="UP001153714">
    <property type="component" value="Chromosome 22"/>
</dbReference>
<feature type="compositionally biased region" description="Low complexity" evidence="1">
    <location>
        <begin position="462"/>
        <end position="475"/>
    </location>
</feature>
<keyword evidence="3" id="KW-1185">Reference proteome</keyword>
<evidence type="ECO:0000313" key="3">
    <source>
        <dbReference type="Proteomes" id="UP001153714"/>
    </source>
</evidence>
<feature type="region of interest" description="Disordered" evidence="1">
    <location>
        <begin position="456"/>
        <end position="476"/>
    </location>
</feature>
<name>A0A9N9R6L5_9NEOP</name>
<evidence type="ECO:0000256" key="1">
    <source>
        <dbReference type="SAM" id="MobiDB-lite"/>
    </source>
</evidence>
<dbReference type="EMBL" id="OU893353">
    <property type="protein sequence ID" value="CAG9790589.1"/>
    <property type="molecule type" value="Genomic_DNA"/>
</dbReference>
<sequence>MPSQHCVESVEVTCVVWRRSVRTSQHCVESVEVTCVVWWRSVAECADITALYRECRGHLCRVVAECGGVCGHHSTVSRVSRSPVSCGGGVWRSVRTSQHCVESVEVTCVVWWRSVAECADITALCRECRGHLCRVVAECGGVCGHHSTVSRVSRSPVSCGGGVWRSVRTSQHCVESVEVTCVVWWRSVAECADITALCPECRGHLCRVVAECGGVCGHHSTVSRVSRSPVSCGGGVWRSVRTSQHCVQSVVTARCRVSRSPVSCGGGVWRSVRTSQHCVQSVEVTCVVWWRSVAECADITALCPECRGHLCRVVAECGGVCGHHSTVSRVSRSPVSCGGGVWRSVRTSQHCVQSVEVTCVVWWRSVAECADITALCPECRGHLCRVVAECGGVCGHHSTVSRVSRSPVSCGGGVWRSVRTSQHCVQSVEVTCVVWWRSVAECADITALCPECRGSARGRGRAGTTATAPPASPRRQSLCRSTANTLSRIYITKHKYAA</sequence>
<organism evidence="2 3">
    <name type="scientific">Diatraea saccharalis</name>
    <name type="common">sugarcane borer</name>
    <dbReference type="NCBI Taxonomy" id="40085"/>
    <lineage>
        <taxon>Eukaryota</taxon>
        <taxon>Metazoa</taxon>
        <taxon>Ecdysozoa</taxon>
        <taxon>Arthropoda</taxon>
        <taxon>Hexapoda</taxon>
        <taxon>Insecta</taxon>
        <taxon>Pterygota</taxon>
        <taxon>Neoptera</taxon>
        <taxon>Endopterygota</taxon>
        <taxon>Lepidoptera</taxon>
        <taxon>Glossata</taxon>
        <taxon>Ditrysia</taxon>
        <taxon>Pyraloidea</taxon>
        <taxon>Crambidae</taxon>
        <taxon>Crambinae</taxon>
        <taxon>Diatraea</taxon>
    </lineage>
</organism>
<accession>A0A9N9R6L5</accession>
<protein>
    <submittedName>
        <fullName evidence="2">Uncharacterized protein</fullName>
    </submittedName>
</protein>
<gene>
    <name evidence="2" type="ORF">DIATSA_LOCUS8254</name>
</gene>
<proteinExistence type="predicted"/>
<reference evidence="2" key="1">
    <citation type="submission" date="2021-12" db="EMBL/GenBank/DDBJ databases">
        <authorList>
            <person name="King R."/>
        </authorList>
    </citation>
    <scope>NUCLEOTIDE SEQUENCE</scope>
</reference>
<reference evidence="2" key="2">
    <citation type="submission" date="2022-10" db="EMBL/GenBank/DDBJ databases">
        <authorList>
            <consortium name="ENA_rothamsted_submissions"/>
            <consortium name="culmorum"/>
            <person name="King R."/>
        </authorList>
    </citation>
    <scope>NUCLEOTIDE SEQUENCE</scope>
</reference>